<sequence>MSGKEYVIKYAAMDQLYVMICNRISGWYNELEDWSGEYERLVSMESFSGASAESAKAYLQEVHGLLVSFLQTTLQYYQARLLLYKIGYYDIDASLYSCIPQEILKEVQEKLGGESETLQEISDSIGRSVNSVSDLIYLKNPSIDNLKNTMDGLKSELGDFETEIGDYESSELQAVQSDVQGMIDSLQATVLDYLNNGTSIPSYQPGAVAGNTNMLDLYQRAVAAGQYVEEHQEEIKLAAAEQEKAFAQMQADYEAACEAREQEGQVKMLQGALAAGVGIAAIVFTAGAATPIVVTAAVTGGCSIAYGVSTAAEGAQDWYLGSIGDLETAAVNPIRDTIFAGNQELYDLWGSLNMTVAGMCIPVGHAVNGAAGLGKGAVIRAAGRTIVTETVKDRAIDYVSGEITTFATEHLNLNQVQSAALNIGLNLGLDKGADWAGQKIGITEGPKFTDRMSYEDAKRYNQFMSEAELGIHNNHPGMSQADLDAWKLADAKVEEQLAVNRVNWDEVIALRAKERRFIVVDQDKLPESLSSTFAEGEYQTIVTGEDITLYRSFGGKADAGGAFATTRPAESRIQAKLDLALLPEWGNSRAYEAEIQIPAGQRVNIGIVAPQTIKGSGTLLPGGAVQILLPKDWPLEWITKIRVVPS</sequence>
<name>A0A9D2NXP5_9FIRM</name>
<reference evidence="3" key="2">
    <citation type="submission" date="2021-04" db="EMBL/GenBank/DDBJ databases">
        <authorList>
            <person name="Gilroy R."/>
        </authorList>
    </citation>
    <scope>NUCLEOTIDE SEQUENCE</scope>
    <source>
        <strain evidence="3">ChiGjej1B1-1692</strain>
    </source>
</reference>
<dbReference type="InterPro" id="IPR006829">
    <property type="entry name" value="LXG_dom"/>
</dbReference>
<protein>
    <submittedName>
        <fullName evidence="3">LXG domain-containing protein</fullName>
    </submittedName>
</protein>
<dbReference type="Pfam" id="PF04740">
    <property type="entry name" value="LXG"/>
    <property type="match status" value="1"/>
</dbReference>
<feature type="domain" description="LXG" evidence="2">
    <location>
        <begin position="4"/>
        <end position="239"/>
    </location>
</feature>
<dbReference type="AlphaFoldDB" id="A0A9D2NXP5"/>
<dbReference type="PROSITE" id="PS51756">
    <property type="entry name" value="LXG"/>
    <property type="match status" value="1"/>
</dbReference>
<evidence type="ECO:0000259" key="2">
    <source>
        <dbReference type="PROSITE" id="PS51756"/>
    </source>
</evidence>
<proteinExistence type="inferred from homology"/>
<evidence type="ECO:0000313" key="4">
    <source>
        <dbReference type="Proteomes" id="UP000823894"/>
    </source>
</evidence>
<evidence type="ECO:0000313" key="3">
    <source>
        <dbReference type="EMBL" id="HJC39769.1"/>
    </source>
</evidence>
<dbReference type="EMBL" id="DWWK01000197">
    <property type="protein sequence ID" value="HJC39769.1"/>
    <property type="molecule type" value="Genomic_DNA"/>
</dbReference>
<dbReference type="Proteomes" id="UP000823894">
    <property type="component" value="Unassembled WGS sequence"/>
</dbReference>
<comment type="caution">
    <text evidence="3">The sequence shown here is derived from an EMBL/GenBank/DDBJ whole genome shotgun (WGS) entry which is preliminary data.</text>
</comment>
<gene>
    <name evidence="3" type="ORF">H9757_12055</name>
</gene>
<organism evidence="3 4">
    <name type="scientific">Candidatus Mediterraneibacter faecigallinarum</name>
    <dbReference type="NCBI Taxonomy" id="2838669"/>
    <lineage>
        <taxon>Bacteria</taxon>
        <taxon>Bacillati</taxon>
        <taxon>Bacillota</taxon>
        <taxon>Clostridia</taxon>
        <taxon>Lachnospirales</taxon>
        <taxon>Lachnospiraceae</taxon>
        <taxon>Mediterraneibacter</taxon>
    </lineage>
</organism>
<evidence type="ECO:0000256" key="1">
    <source>
        <dbReference type="ARBA" id="ARBA00034117"/>
    </source>
</evidence>
<comment type="similarity">
    <text evidence="1">In the N-terminal section; belongs to the LXG family.</text>
</comment>
<reference evidence="3" key="1">
    <citation type="journal article" date="2021" name="PeerJ">
        <title>Extensive microbial diversity within the chicken gut microbiome revealed by metagenomics and culture.</title>
        <authorList>
            <person name="Gilroy R."/>
            <person name="Ravi A."/>
            <person name="Getino M."/>
            <person name="Pursley I."/>
            <person name="Horton D.L."/>
            <person name="Alikhan N.F."/>
            <person name="Baker D."/>
            <person name="Gharbi K."/>
            <person name="Hall N."/>
            <person name="Watson M."/>
            <person name="Adriaenssens E.M."/>
            <person name="Foster-Nyarko E."/>
            <person name="Jarju S."/>
            <person name="Secka A."/>
            <person name="Antonio M."/>
            <person name="Oren A."/>
            <person name="Chaudhuri R.R."/>
            <person name="La Ragione R."/>
            <person name="Hildebrand F."/>
            <person name="Pallen M.J."/>
        </authorList>
    </citation>
    <scope>NUCLEOTIDE SEQUENCE</scope>
    <source>
        <strain evidence="3">ChiGjej1B1-1692</strain>
    </source>
</reference>
<accession>A0A9D2NXP5</accession>